<dbReference type="AlphaFoldDB" id="A0AAN7N0E5"/>
<evidence type="ECO:0000313" key="2">
    <source>
        <dbReference type="Proteomes" id="UP001333110"/>
    </source>
</evidence>
<gene>
    <name evidence="1" type="ORF">QYF61_001397</name>
</gene>
<dbReference type="EMBL" id="JAUNZN010000009">
    <property type="protein sequence ID" value="KAK4815409.1"/>
    <property type="molecule type" value="Genomic_DNA"/>
</dbReference>
<name>A0AAN7N0E5_MYCAM</name>
<reference evidence="1 2" key="1">
    <citation type="journal article" date="2023" name="J. Hered.">
        <title>Chromosome-level genome of the wood stork (Mycteria americana) provides insight into avian chromosome evolution.</title>
        <authorList>
            <person name="Flamio R. Jr."/>
            <person name="Ramstad K.M."/>
        </authorList>
    </citation>
    <scope>NUCLEOTIDE SEQUENCE [LARGE SCALE GENOMIC DNA]</scope>
    <source>
        <strain evidence="1">JAX WOST 10</strain>
    </source>
</reference>
<dbReference type="PANTHER" id="PTHR33332">
    <property type="entry name" value="REVERSE TRANSCRIPTASE DOMAIN-CONTAINING PROTEIN"/>
    <property type="match status" value="1"/>
</dbReference>
<accession>A0AAN7N0E5</accession>
<protein>
    <submittedName>
        <fullName evidence="1">Uncharacterized protein</fullName>
    </submittedName>
</protein>
<organism evidence="1 2">
    <name type="scientific">Mycteria americana</name>
    <name type="common">Wood stork</name>
    <dbReference type="NCBI Taxonomy" id="33587"/>
    <lineage>
        <taxon>Eukaryota</taxon>
        <taxon>Metazoa</taxon>
        <taxon>Chordata</taxon>
        <taxon>Craniata</taxon>
        <taxon>Vertebrata</taxon>
        <taxon>Euteleostomi</taxon>
        <taxon>Archelosauria</taxon>
        <taxon>Archosauria</taxon>
        <taxon>Dinosauria</taxon>
        <taxon>Saurischia</taxon>
        <taxon>Theropoda</taxon>
        <taxon>Coelurosauria</taxon>
        <taxon>Aves</taxon>
        <taxon>Neognathae</taxon>
        <taxon>Neoaves</taxon>
        <taxon>Aequornithes</taxon>
        <taxon>Ciconiiformes</taxon>
        <taxon>Ciconiidae</taxon>
        <taxon>Mycteria</taxon>
    </lineage>
</organism>
<keyword evidence="2" id="KW-1185">Reference proteome</keyword>
<sequence length="240" mass="27241">MENLKLSFKHHRVHTAKYKLGEERPDSSPAERDLGVWVDGKLNTSQRCALAAKRANGVLGRIEHGTASRSREVTVPLCTALVRPHLEYCVPFWAPQCKKDIRLFECVQRRQPRWWKASSLEKRRLRGALTAVCTFLGGQRRGGADLLSLVTSDRTRGDGVELCAGKLRLDVRKRFFTERVAGHWNRLPREVVMAPSLSEFKERLRDGVVLGGPARSRELDLIILMGPFRLEIFCDSVKVL</sequence>
<comment type="caution">
    <text evidence="1">The sequence shown here is derived from an EMBL/GenBank/DDBJ whole genome shotgun (WGS) entry which is preliminary data.</text>
</comment>
<dbReference type="Proteomes" id="UP001333110">
    <property type="component" value="Unassembled WGS sequence"/>
</dbReference>
<evidence type="ECO:0000313" key="1">
    <source>
        <dbReference type="EMBL" id="KAK4815409.1"/>
    </source>
</evidence>
<proteinExistence type="predicted"/>